<reference evidence="3 4" key="1">
    <citation type="submission" date="2020-08" db="EMBL/GenBank/DDBJ databases">
        <authorList>
            <person name="Newling K."/>
            <person name="Davey J."/>
            <person name="Forrester S."/>
        </authorList>
    </citation>
    <scope>NUCLEOTIDE SEQUENCE [LARGE SCALE GENOMIC DNA]</scope>
    <source>
        <strain evidence="4">Crithidia deanei Carvalho (ATCC PRA-265)</strain>
    </source>
</reference>
<dbReference type="VEuPathDB" id="TriTrypDB:ADEAN_000705600"/>
<feature type="region of interest" description="Disordered" evidence="2">
    <location>
        <begin position="39"/>
        <end position="122"/>
    </location>
</feature>
<feature type="region of interest" description="Disordered" evidence="2">
    <location>
        <begin position="134"/>
        <end position="184"/>
    </location>
</feature>
<evidence type="ECO:0000256" key="1">
    <source>
        <dbReference type="SAM" id="Coils"/>
    </source>
</evidence>
<feature type="compositionally biased region" description="Basic and acidic residues" evidence="2">
    <location>
        <begin position="1"/>
        <end position="11"/>
    </location>
</feature>
<name>A0A7G2CI69_9TRYP</name>
<evidence type="ECO:0000313" key="4">
    <source>
        <dbReference type="Proteomes" id="UP000515908"/>
    </source>
</evidence>
<sequence length="346" mass="38554">MSYGKNKKENSNDNNNFPQLSLSARPLLPNIEYVKRRSSSISNNNNNNNFNNSSDKGGNLIPRRPSTTPHSGKAATPTTHHPNNHNNNSNRSASVSIVVEEVSPQPNRSSTGPTKPAMSKRAAANGNKVVNYSAFLPPSEGGSKPAKDSTAAASAPAPSKSEKEENSRNTFSLSTDSYVPQGTGGFMEGPLPPEVREIIHKTFVDYSQSRQNNTDELIDEAERQARRLLSSYRRARVYREELQAAEAEVQDLLQLLQNAELVCHALEEEEAEIDERILQLQREKELIQQQRQQEGRTRQRQADKVAEAEERQAVLQRTVEAITHELQSGTLSLRQLVPNLYLDNYA</sequence>
<feature type="compositionally biased region" description="Low complexity" evidence="2">
    <location>
        <begin position="74"/>
        <end position="103"/>
    </location>
</feature>
<feature type="compositionally biased region" description="Polar residues" evidence="2">
    <location>
        <begin position="168"/>
        <end position="180"/>
    </location>
</feature>
<proteinExistence type="predicted"/>
<feature type="compositionally biased region" description="Low complexity" evidence="2">
    <location>
        <begin position="39"/>
        <end position="54"/>
    </location>
</feature>
<accession>A0A7G2CI69</accession>
<keyword evidence="4" id="KW-1185">Reference proteome</keyword>
<protein>
    <submittedName>
        <fullName evidence="3">Uncharacterized protein</fullName>
    </submittedName>
</protein>
<evidence type="ECO:0000313" key="3">
    <source>
        <dbReference type="EMBL" id="CAD2219548.1"/>
    </source>
</evidence>
<feature type="region of interest" description="Disordered" evidence="2">
    <location>
        <begin position="1"/>
        <end position="24"/>
    </location>
</feature>
<feature type="compositionally biased region" description="Polar residues" evidence="2">
    <location>
        <begin position="104"/>
        <end position="113"/>
    </location>
</feature>
<keyword evidence="1" id="KW-0175">Coiled coil</keyword>
<dbReference type="Proteomes" id="UP000515908">
    <property type="component" value="Chromosome 14"/>
</dbReference>
<feature type="compositionally biased region" description="Low complexity" evidence="2">
    <location>
        <begin position="148"/>
        <end position="159"/>
    </location>
</feature>
<dbReference type="EMBL" id="LR877158">
    <property type="protein sequence ID" value="CAD2219548.1"/>
    <property type="molecule type" value="Genomic_DNA"/>
</dbReference>
<dbReference type="AlphaFoldDB" id="A0A7G2CI69"/>
<feature type="coiled-coil region" evidence="1">
    <location>
        <begin position="235"/>
        <end position="325"/>
    </location>
</feature>
<organism evidence="3 4">
    <name type="scientific">Angomonas deanei</name>
    <dbReference type="NCBI Taxonomy" id="59799"/>
    <lineage>
        <taxon>Eukaryota</taxon>
        <taxon>Discoba</taxon>
        <taxon>Euglenozoa</taxon>
        <taxon>Kinetoplastea</taxon>
        <taxon>Metakinetoplastina</taxon>
        <taxon>Trypanosomatida</taxon>
        <taxon>Trypanosomatidae</taxon>
        <taxon>Strigomonadinae</taxon>
        <taxon>Angomonas</taxon>
    </lineage>
</organism>
<gene>
    <name evidence="3" type="ORF">ADEAN_000705600</name>
</gene>
<evidence type="ECO:0000256" key="2">
    <source>
        <dbReference type="SAM" id="MobiDB-lite"/>
    </source>
</evidence>